<evidence type="ECO:0000313" key="2">
    <source>
        <dbReference type="Proteomes" id="UP000014023"/>
    </source>
</evidence>
<dbReference type="EMBL" id="AHFL01000083">
    <property type="protein sequence ID" value="EOO58635.1"/>
    <property type="molecule type" value="Genomic_DNA"/>
</dbReference>
<accession>A0A9W5PXS6</accession>
<protein>
    <submittedName>
        <fullName evidence="1">Uncharacterized protein</fullName>
    </submittedName>
</protein>
<evidence type="ECO:0000313" key="1">
    <source>
        <dbReference type="EMBL" id="EOO58635.1"/>
    </source>
</evidence>
<organism evidence="1 2">
    <name type="scientific">Bacillus cereus VD196</name>
    <dbReference type="NCBI Taxonomy" id="1053243"/>
    <lineage>
        <taxon>Bacteria</taxon>
        <taxon>Bacillati</taxon>
        <taxon>Bacillota</taxon>
        <taxon>Bacilli</taxon>
        <taxon>Bacillales</taxon>
        <taxon>Bacillaceae</taxon>
        <taxon>Bacillus</taxon>
        <taxon>Bacillus cereus group</taxon>
    </lineage>
</organism>
<dbReference type="AlphaFoldDB" id="A0A9W5PXS6"/>
<sequence length="31" mass="3737">MELLFIHFEKNKGLIMYTSDNYMSVIITRDN</sequence>
<name>A0A9W5PXS6_BACCE</name>
<reference evidence="1 2" key="1">
    <citation type="submission" date="2012-12" db="EMBL/GenBank/DDBJ databases">
        <title>The Genome Sequence of Bacillus cereus VD196.</title>
        <authorList>
            <consortium name="The Broad Institute Genome Sequencing Platform"/>
            <consortium name="The Broad Institute Genome Sequencing Center for Infectious Disease"/>
            <person name="Feldgarden M."/>
            <person name="Van der Auwera G.A."/>
            <person name="Mahillon J."/>
            <person name="Duprez V."/>
            <person name="Timmery S."/>
            <person name="Mattelet C."/>
            <person name="Dierick K."/>
            <person name="Sun M."/>
            <person name="Yu Z."/>
            <person name="Zhu L."/>
            <person name="Hu X."/>
            <person name="Shank E.B."/>
            <person name="Swiecicka I."/>
            <person name="Hansen B.M."/>
            <person name="Andrup L."/>
            <person name="Walker B."/>
            <person name="Young S.K."/>
            <person name="Zeng Q."/>
            <person name="Gargeya S."/>
            <person name="Fitzgerald M."/>
            <person name="Haas B."/>
            <person name="Abouelleil A."/>
            <person name="Alvarado L."/>
            <person name="Arachchi H.M."/>
            <person name="Berlin A.M."/>
            <person name="Chapman S.B."/>
            <person name="Dewar J."/>
            <person name="Goldberg J."/>
            <person name="Griggs A."/>
            <person name="Gujja S."/>
            <person name="Hansen M."/>
            <person name="Howarth C."/>
            <person name="Imamovic A."/>
            <person name="Larimer J."/>
            <person name="McCowan C."/>
            <person name="Murphy C."/>
            <person name="Neiman D."/>
            <person name="Pearson M."/>
            <person name="Priest M."/>
            <person name="Roberts A."/>
            <person name="Saif S."/>
            <person name="Shea T."/>
            <person name="Sisk P."/>
            <person name="Sykes S."/>
            <person name="Wortman J."/>
            <person name="Nusbaum C."/>
            <person name="Birren B."/>
        </authorList>
    </citation>
    <scope>NUCLEOTIDE SEQUENCE [LARGE SCALE GENOMIC DNA]</scope>
    <source>
        <strain evidence="1 2">VD196</strain>
    </source>
</reference>
<proteinExistence type="predicted"/>
<comment type="caution">
    <text evidence="1">The sequence shown here is derived from an EMBL/GenBank/DDBJ whole genome shotgun (WGS) entry which is preliminary data.</text>
</comment>
<gene>
    <name evidence="1" type="ORF">IKE_06250</name>
</gene>
<dbReference type="Proteomes" id="UP000014023">
    <property type="component" value="Unassembled WGS sequence"/>
</dbReference>